<proteinExistence type="inferred from homology"/>
<feature type="transmembrane region" description="Helical" evidence="7">
    <location>
        <begin position="88"/>
        <end position="107"/>
    </location>
</feature>
<keyword evidence="5 7" id="KW-1133">Transmembrane helix</keyword>
<sequence length="454" mass="52888">MILSRHAEKLNIYRAIIDILIITISWILAFIIRFNFEIIALTKGPDTLFNYLRLLPLLLLCYFFIFLTSGMYKKSLVKKRIWDENFQLAKNHTISFFIFVTLSFFIYEHRYSRLTLFIFFFLIPIMLPLGRSIIRKWNRFYLKFKNSKKKVIIIGTGPSSEKLAKTIDARSDWNLQLISCHSFSEINIVDKYLKTGAVDLVFIVPSASETIQVNEIYKHLDKNLSDIFLIPYLGEKIFFEPTPIQFEGITALALNSSGLESYGLFLKRLFDIVFSFTFILVFSPVYLICALLVRLSSPGPIFFKQERMGLDGKKFYCIKYRGMYVNAEEKSGPVWAKSNDDRTTPIGKWLRKTSLDEIPQFFNVLKGEMSVVGPRPERPVFVDNFKDQIPGYMLRHKVKAGITGWAQINGWRGNTSLEKRIECDLWYIQNWNIWLDLKIVMLTPAKGLIHPNAY</sequence>
<dbReference type="EMBL" id="WFLM01000001">
    <property type="protein sequence ID" value="KAB8041024.1"/>
    <property type="molecule type" value="Genomic_DNA"/>
</dbReference>
<keyword evidence="4 7" id="KW-0812">Transmembrane</keyword>
<dbReference type="GO" id="GO:0089702">
    <property type="term" value="F:undecaprenyl-phosphate glucose phosphotransferase activity"/>
    <property type="evidence" value="ECO:0007669"/>
    <property type="project" value="UniProtKB-EC"/>
</dbReference>
<dbReference type="RefSeq" id="WP_153418547.1">
    <property type="nucleotide sequence ID" value="NZ_WFLM01000001.1"/>
</dbReference>
<evidence type="ECO:0000256" key="5">
    <source>
        <dbReference type="ARBA" id="ARBA00022989"/>
    </source>
</evidence>
<keyword evidence="3 9" id="KW-0808">Transferase</keyword>
<reference evidence="9 10" key="1">
    <citation type="submission" date="2019-10" db="EMBL/GenBank/DDBJ databases">
        <title>New species of Slilvanegrellaceae.</title>
        <authorList>
            <person name="Pitt A."/>
            <person name="Hahn M.W."/>
        </authorList>
    </citation>
    <scope>NUCLEOTIDE SEQUENCE [LARGE SCALE GENOMIC DNA]</scope>
    <source>
        <strain evidence="9 10">SP-Ram-0.45-NSY-1</strain>
    </source>
</reference>
<evidence type="ECO:0000259" key="8">
    <source>
        <dbReference type="Pfam" id="PF02397"/>
    </source>
</evidence>
<dbReference type="OrthoDB" id="9808602at2"/>
<feature type="transmembrane region" description="Helical" evidence="7">
    <location>
        <begin position="269"/>
        <end position="293"/>
    </location>
</feature>
<dbReference type="InterPro" id="IPR017475">
    <property type="entry name" value="EPS_sugar_tfrase"/>
</dbReference>
<evidence type="ECO:0000313" key="10">
    <source>
        <dbReference type="Proteomes" id="UP000437748"/>
    </source>
</evidence>
<dbReference type="GO" id="GO:0016020">
    <property type="term" value="C:membrane"/>
    <property type="evidence" value="ECO:0007669"/>
    <property type="project" value="UniProtKB-SubCell"/>
</dbReference>
<keyword evidence="10" id="KW-1185">Reference proteome</keyword>
<evidence type="ECO:0000256" key="3">
    <source>
        <dbReference type="ARBA" id="ARBA00022679"/>
    </source>
</evidence>
<dbReference type="NCBIfam" id="TIGR03023">
    <property type="entry name" value="WcaJ_sugtrans"/>
    <property type="match status" value="1"/>
</dbReference>
<evidence type="ECO:0000256" key="7">
    <source>
        <dbReference type="SAM" id="Phobius"/>
    </source>
</evidence>
<dbReference type="PANTHER" id="PTHR30576">
    <property type="entry name" value="COLANIC BIOSYNTHESIS UDP-GLUCOSE LIPID CARRIER TRANSFERASE"/>
    <property type="match status" value="1"/>
</dbReference>
<accession>A0A6N6VXZ1</accession>
<dbReference type="EC" id="2.7.8.31" evidence="9"/>
<evidence type="ECO:0000313" key="9">
    <source>
        <dbReference type="EMBL" id="KAB8041024.1"/>
    </source>
</evidence>
<gene>
    <name evidence="9" type="ORF">GCL60_03560</name>
</gene>
<feature type="transmembrane region" description="Helical" evidence="7">
    <location>
        <begin position="12"/>
        <end position="36"/>
    </location>
</feature>
<dbReference type="Pfam" id="PF02397">
    <property type="entry name" value="Bac_transf"/>
    <property type="match status" value="1"/>
</dbReference>
<dbReference type="InterPro" id="IPR017473">
    <property type="entry name" value="Undecaprenyl-P_gluc_Ptfrase"/>
</dbReference>
<feature type="domain" description="Bacterial sugar transferase" evidence="8">
    <location>
        <begin position="267"/>
        <end position="446"/>
    </location>
</feature>
<comment type="subcellular location">
    <subcellularLocation>
        <location evidence="1">Membrane</location>
        <topology evidence="1">Multi-pass membrane protein</topology>
    </subcellularLocation>
</comment>
<evidence type="ECO:0000256" key="6">
    <source>
        <dbReference type="ARBA" id="ARBA00023136"/>
    </source>
</evidence>
<dbReference type="AlphaFoldDB" id="A0A6N6VXZ1"/>
<dbReference type="Pfam" id="PF13727">
    <property type="entry name" value="CoA_binding_3"/>
    <property type="match status" value="1"/>
</dbReference>
<dbReference type="InterPro" id="IPR003362">
    <property type="entry name" value="Bact_transf"/>
</dbReference>
<dbReference type="Proteomes" id="UP000437748">
    <property type="component" value="Unassembled WGS sequence"/>
</dbReference>
<evidence type="ECO:0000256" key="4">
    <source>
        <dbReference type="ARBA" id="ARBA00022692"/>
    </source>
</evidence>
<feature type="transmembrane region" description="Helical" evidence="7">
    <location>
        <begin position="113"/>
        <end position="134"/>
    </location>
</feature>
<feature type="transmembrane region" description="Helical" evidence="7">
    <location>
        <begin position="48"/>
        <end position="67"/>
    </location>
</feature>
<protein>
    <submittedName>
        <fullName evidence="9">Undecaprenyl-phosphate glucose phosphotransferase</fullName>
        <ecNumber evidence="9">2.7.8.31</ecNumber>
    </submittedName>
</protein>
<name>A0A6N6VXZ1_9BACT</name>
<evidence type="ECO:0000256" key="1">
    <source>
        <dbReference type="ARBA" id="ARBA00004141"/>
    </source>
</evidence>
<organism evidence="9 10">
    <name type="scientific">Silvanigrella paludirubra</name>
    <dbReference type="NCBI Taxonomy" id="2499159"/>
    <lineage>
        <taxon>Bacteria</taxon>
        <taxon>Pseudomonadati</taxon>
        <taxon>Bdellovibrionota</taxon>
        <taxon>Oligoflexia</taxon>
        <taxon>Silvanigrellales</taxon>
        <taxon>Silvanigrellaceae</taxon>
        <taxon>Silvanigrella</taxon>
    </lineage>
</organism>
<comment type="caution">
    <text evidence="9">The sequence shown here is derived from an EMBL/GenBank/DDBJ whole genome shotgun (WGS) entry which is preliminary data.</text>
</comment>
<keyword evidence="6 7" id="KW-0472">Membrane</keyword>
<dbReference type="PANTHER" id="PTHR30576:SF0">
    <property type="entry name" value="UNDECAPRENYL-PHOSPHATE N-ACETYLGALACTOSAMINYL 1-PHOSPHATE TRANSFERASE-RELATED"/>
    <property type="match status" value="1"/>
</dbReference>
<dbReference type="NCBIfam" id="TIGR03025">
    <property type="entry name" value="EPS_sugtrans"/>
    <property type="match status" value="1"/>
</dbReference>
<comment type="similarity">
    <text evidence="2">Belongs to the bacterial sugar transferase family.</text>
</comment>
<evidence type="ECO:0000256" key="2">
    <source>
        <dbReference type="ARBA" id="ARBA00006464"/>
    </source>
</evidence>